<evidence type="ECO:0000256" key="3">
    <source>
        <dbReference type="ARBA" id="ARBA00005043"/>
    </source>
</evidence>
<feature type="region of interest" description="Disordered" evidence="9">
    <location>
        <begin position="204"/>
        <end position="230"/>
    </location>
</feature>
<keyword evidence="6" id="KW-0963">Cytoplasm</keyword>
<evidence type="ECO:0000256" key="7">
    <source>
        <dbReference type="ARBA" id="ARBA00022694"/>
    </source>
</evidence>
<evidence type="ECO:0000256" key="9">
    <source>
        <dbReference type="SAM" id="MobiDB-lite"/>
    </source>
</evidence>
<evidence type="ECO:0000256" key="8">
    <source>
        <dbReference type="ARBA" id="ARBA00023242"/>
    </source>
</evidence>
<evidence type="ECO:0000256" key="1">
    <source>
        <dbReference type="ARBA" id="ARBA00004123"/>
    </source>
</evidence>
<comment type="pathway">
    <text evidence="3">tRNA modification; 5-methoxycarbonylmethyl-2-thiouridine-tRNA biosynthesis.</text>
</comment>
<protein>
    <recommendedName>
        <fullName evidence="5">Elongator complex protein 5</fullName>
    </recommendedName>
</protein>
<name>A0AA38FR92_TAXCH</name>
<evidence type="ECO:0000256" key="6">
    <source>
        <dbReference type="ARBA" id="ARBA00022490"/>
    </source>
</evidence>
<keyword evidence="8" id="KW-0539">Nucleus</keyword>
<comment type="caution">
    <text evidence="10">The sequence shown here is derived from an EMBL/GenBank/DDBJ whole genome shotgun (WGS) entry which is preliminary data.</text>
</comment>
<dbReference type="InterPro" id="IPR019519">
    <property type="entry name" value="Elp5"/>
</dbReference>
<comment type="subcellular location">
    <subcellularLocation>
        <location evidence="2">Cytoplasm</location>
    </subcellularLocation>
    <subcellularLocation>
        <location evidence="1">Nucleus</location>
    </subcellularLocation>
</comment>
<keyword evidence="7" id="KW-0819">tRNA processing</keyword>
<comment type="similarity">
    <text evidence="4">Belongs to the ELP5 family.</text>
</comment>
<evidence type="ECO:0000256" key="5">
    <source>
        <dbReference type="ARBA" id="ARBA00020264"/>
    </source>
</evidence>
<evidence type="ECO:0000256" key="4">
    <source>
        <dbReference type="ARBA" id="ARBA00009567"/>
    </source>
</evidence>
<gene>
    <name evidence="10" type="ORF">KI387_036741</name>
</gene>
<dbReference type="GO" id="GO:0033588">
    <property type="term" value="C:elongator holoenzyme complex"/>
    <property type="evidence" value="ECO:0007669"/>
    <property type="project" value="InterPro"/>
</dbReference>
<dbReference type="Proteomes" id="UP000824469">
    <property type="component" value="Unassembled WGS sequence"/>
</dbReference>
<dbReference type="GO" id="GO:0002098">
    <property type="term" value="P:tRNA wobble uridine modification"/>
    <property type="evidence" value="ECO:0007669"/>
    <property type="project" value="InterPro"/>
</dbReference>
<keyword evidence="11" id="KW-1185">Reference proteome</keyword>
<evidence type="ECO:0000313" key="11">
    <source>
        <dbReference type="Proteomes" id="UP000824469"/>
    </source>
</evidence>
<feature type="non-terminal residue" evidence="10">
    <location>
        <position position="230"/>
    </location>
</feature>
<evidence type="ECO:0000256" key="2">
    <source>
        <dbReference type="ARBA" id="ARBA00004496"/>
    </source>
</evidence>
<dbReference type="PANTHER" id="PTHR15641">
    <property type="entry name" value="ELONGATOR COMPLEX PROTEIN 5"/>
    <property type="match status" value="1"/>
</dbReference>
<reference evidence="10 11" key="1">
    <citation type="journal article" date="2021" name="Nat. Plants">
        <title>The Taxus genome provides insights into paclitaxel biosynthesis.</title>
        <authorList>
            <person name="Xiong X."/>
            <person name="Gou J."/>
            <person name="Liao Q."/>
            <person name="Li Y."/>
            <person name="Zhou Q."/>
            <person name="Bi G."/>
            <person name="Li C."/>
            <person name="Du R."/>
            <person name="Wang X."/>
            <person name="Sun T."/>
            <person name="Guo L."/>
            <person name="Liang H."/>
            <person name="Lu P."/>
            <person name="Wu Y."/>
            <person name="Zhang Z."/>
            <person name="Ro D.K."/>
            <person name="Shang Y."/>
            <person name="Huang S."/>
            <person name="Yan J."/>
        </authorList>
    </citation>
    <scope>NUCLEOTIDE SEQUENCE [LARGE SCALE GENOMIC DNA]</scope>
    <source>
        <strain evidence="10">Ta-2019</strain>
    </source>
</reference>
<evidence type="ECO:0000313" key="10">
    <source>
        <dbReference type="EMBL" id="KAH9308830.1"/>
    </source>
</evidence>
<feature type="compositionally biased region" description="Acidic residues" evidence="9">
    <location>
        <begin position="213"/>
        <end position="230"/>
    </location>
</feature>
<organism evidence="10 11">
    <name type="scientific">Taxus chinensis</name>
    <name type="common">Chinese yew</name>
    <name type="synonym">Taxus wallichiana var. chinensis</name>
    <dbReference type="NCBI Taxonomy" id="29808"/>
    <lineage>
        <taxon>Eukaryota</taxon>
        <taxon>Viridiplantae</taxon>
        <taxon>Streptophyta</taxon>
        <taxon>Embryophyta</taxon>
        <taxon>Tracheophyta</taxon>
        <taxon>Spermatophyta</taxon>
        <taxon>Pinopsida</taxon>
        <taxon>Pinidae</taxon>
        <taxon>Conifers II</taxon>
        <taxon>Cupressales</taxon>
        <taxon>Taxaceae</taxon>
        <taxon>Taxus</taxon>
    </lineage>
</organism>
<dbReference type="GO" id="GO:0005829">
    <property type="term" value="C:cytosol"/>
    <property type="evidence" value="ECO:0007669"/>
    <property type="project" value="TreeGrafter"/>
</dbReference>
<dbReference type="OMA" id="MLRSHEM"/>
<dbReference type="GO" id="GO:0005634">
    <property type="term" value="C:nucleus"/>
    <property type="evidence" value="ECO:0007669"/>
    <property type="project" value="UniProtKB-SubCell"/>
</dbReference>
<accession>A0AA38FR92</accession>
<dbReference type="EMBL" id="JAHRHJ020000007">
    <property type="protein sequence ID" value="KAH9308830.1"/>
    <property type="molecule type" value="Genomic_DNA"/>
</dbReference>
<dbReference type="PANTHER" id="PTHR15641:SF1">
    <property type="entry name" value="ELONGATOR COMPLEX PROTEIN 5"/>
    <property type="match status" value="1"/>
</dbReference>
<proteinExistence type="inferred from homology"/>
<dbReference type="Pfam" id="PF10483">
    <property type="entry name" value="Elong_Iki1"/>
    <property type="match status" value="1"/>
</dbReference>
<sequence>VSIMLRHLSLPLIASLINKLRCHDQISSVLWLIHSDLHNLRTLAALEYMSTMVAFIEPIVPLSTDSSKLKSHPENLAALEENMKRGRFRLRVKRRNGRVQEQIEEFVLEQADVKFSPISQGKLVVRGSSNIPQVQFNLHLTEKEREDRAKVILPFEHQGTGKEIHIYDGRKGSIGWKASPLSDSQVVTRNSDIAASISSKEGVRGEIHYVRDSDDEAPDSDEDPDDDLDI</sequence>
<dbReference type="AlphaFoldDB" id="A0AA38FR92"/>
<dbReference type="GO" id="GO:0000049">
    <property type="term" value="F:tRNA binding"/>
    <property type="evidence" value="ECO:0007669"/>
    <property type="project" value="TreeGrafter"/>
</dbReference>